<proteinExistence type="predicted"/>
<organism evidence="2 3">
    <name type="scientific">Caerostris extrusa</name>
    <name type="common">Bark spider</name>
    <name type="synonym">Caerostris bankana</name>
    <dbReference type="NCBI Taxonomy" id="172846"/>
    <lineage>
        <taxon>Eukaryota</taxon>
        <taxon>Metazoa</taxon>
        <taxon>Ecdysozoa</taxon>
        <taxon>Arthropoda</taxon>
        <taxon>Chelicerata</taxon>
        <taxon>Arachnida</taxon>
        <taxon>Araneae</taxon>
        <taxon>Araneomorphae</taxon>
        <taxon>Entelegynae</taxon>
        <taxon>Araneoidea</taxon>
        <taxon>Araneidae</taxon>
        <taxon>Caerostris</taxon>
    </lineage>
</organism>
<name>A0AAV4WAS3_CAEEX</name>
<dbReference type="EMBL" id="BPLR01015924">
    <property type="protein sequence ID" value="GIY79727.1"/>
    <property type="molecule type" value="Genomic_DNA"/>
</dbReference>
<gene>
    <name evidence="2" type="ORF">CEXT_653201</name>
</gene>
<keyword evidence="1" id="KW-1133">Transmembrane helix</keyword>
<reference evidence="2 3" key="1">
    <citation type="submission" date="2021-06" db="EMBL/GenBank/DDBJ databases">
        <title>Caerostris extrusa draft genome.</title>
        <authorList>
            <person name="Kono N."/>
            <person name="Arakawa K."/>
        </authorList>
    </citation>
    <scope>NUCLEOTIDE SEQUENCE [LARGE SCALE GENOMIC DNA]</scope>
</reference>
<dbReference type="AlphaFoldDB" id="A0AAV4WAS3"/>
<keyword evidence="3" id="KW-1185">Reference proteome</keyword>
<evidence type="ECO:0000313" key="2">
    <source>
        <dbReference type="EMBL" id="GIY79727.1"/>
    </source>
</evidence>
<evidence type="ECO:0000313" key="3">
    <source>
        <dbReference type="Proteomes" id="UP001054945"/>
    </source>
</evidence>
<dbReference type="Proteomes" id="UP001054945">
    <property type="component" value="Unassembled WGS sequence"/>
</dbReference>
<evidence type="ECO:0000256" key="1">
    <source>
        <dbReference type="SAM" id="Phobius"/>
    </source>
</evidence>
<comment type="caution">
    <text evidence="2">The sequence shown here is derived from an EMBL/GenBank/DDBJ whole genome shotgun (WGS) entry which is preliminary data.</text>
</comment>
<sequence length="133" mass="15213">MHAKVPILHNPNNTSLLRGVILLRSPFRLAPSRNGIIRSFYLPPPPPLPPSARDFRTNPLAFADFYFGVFHLLFVFTCATISRLCRNGTRRGFVAAEVIGVSKKRENLEGDCLHKVYFNRYSARRRRGKNPFN</sequence>
<protein>
    <submittedName>
        <fullName evidence="2">Uncharacterized protein</fullName>
    </submittedName>
</protein>
<keyword evidence="1" id="KW-0812">Transmembrane</keyword>
<accession>A0AAV4WAS3</accession>
<feature type="transmembrane region" description="Helical" evidence="1">
    <location>
        <begin position="65"/>
        <end position="85"/>
    </location>
</feature>
<keyword evidence="1" id="KW-0472">Membrane</keyword>